<dbReference type="Proteomes" id="UP000094067">
    <property type="component" value="Unassembled WGS sequence"/>
</dbReference>
<dbReference type="PATRIC" id="fig|1432052.4.peg.2398"/>
<proteinExistence type="inferred from homology"/>
<organism evidence="6 7">
    <name type="scientific">Eisenbergiella tayi</name>
    <dbReference type="NCBI Taxonomy" id="1432052"/>
    <lineage>
        <taxon>Bacteria</taxon>
        <taxon>Bacillati</taxon>
        <taxon>Bacillota</taxon>
        <taxon>Clostridia</taxon>
        <taxon>Lachnospirales</taxon>
        <taxon>Lachnospiraceae</taxon>
        <taxon>Eisenbergiella</taxon>
    </lineage>
</organism>
<dbReference type="InterPro" id="IPR024087">
    <property type="entry name" value="Creatininase-like_sf"/>
</dbReference>
<dbReference type="InterPro" id="IPR003785">
    <property type="entry name" value="Creatininase/forma_Hydrolase"/>
</dbReference>
<evidence type="ECO:0000256" key="5">
    <source>
        <dbReference type="ARBA" id="ARBA00024029"/>
    </source>
</evidence>
<keyword evidence="4" id="KW-0862">Zinc</keyword>
<comment type="similarity">
    <text evidence="5">Belongs to the creatininase superfamily.</text>
</comment>
<dbReference type="GO" id="GO:0009231">
    <property type="term" value="P:riboflavin biosynthetic process"/>
    <property type="evidence" value="ECO:0007669"/>
    <property type="project" value="TreeGrafter"/>
</dbReference>
<dbReference type="PANTHER" id="PTHR35005">
    <property type="entry name" value="3-DEHYDRO-SCYLLO-INOSOSE HYDROLASE"/>
    <property type="match status" value="1"/>
</dbReference>
<evidence type="ECO:0000313" key="7">
    <source>
        <dbReference type="Proteomes" id="UP000094067"/>
    </source>
</evidence>
<evidence type="ECO:0000256" key="3">
    <source>
        <dbReference type="ARBA" id="ARBA00022801"/>
    </source>
</evidence>
<dbReference type="SUPFAM" id="SSF102215">
    <property type="entry name" value="Creatininase"/>
    <property type="match status" value="1"/>
</dbReference>
<dbReference type="GO" id="GO:0047789">
    <property type="term" value="F:creatininase activity"/>
    <property type="evidence" value="ECO:0007669"/>
    <property type="project" value="UniProtKB-EC"/>
</dbReference>
<evidence type="ECO:0000256" key="2">
    <source>
        <dbReference type="ARBA" id="ARBA00022723"/>
    </source>
</evidence>
<name>A0A1E3ABU6_9FIRM</name>
<dbReference type="Gene3D" id="3.40.50.10310">
    <property type="entry name" value="Creatininase"/>
    <property type="match status" value="1"/>
</dbReference>
<reference evidence="6 7" key="1">
    <citation type="submission" date="2016-07" db="EMBL/GenBank/DDBJ databases">
        <title>Characterization of isolates of Eisenbergiella tayi derived from blood cultures, using whole genome sequencing.</title>
        <authorList>
            <person name="Burdz T."/>
            <person name="Wiebe D."/>
            <person name="Huynh C."/>
            <person name="Bernard K."/>
        </authorList>
    </citation>
    <scope>NUCLEOTIDE SEQUENCE [LARGE SCALE GENOMIC DNA]</scope>
    <source>
        <strain evidence="6 7">NML 110608</strain>
    </source>
</reference>
<dbReference type="EC" id="3.5.2.10" evidence="6"/>
<evidence type="ECO:0000256" key="1">
    <source>
        <dbReference type="ARBA" id="ARBA00001947"/>
    </source>
</evidence>
<keyword evidence="2" id="KW-0479">Metal-binding</keyword>
<sequence length="282" mass="31436">MNYSIFTDTMADLDWREIENKGRQKVPVLFPLGVIEEHGPHLPLGTDIYLSYAICKKIKDTVCAQQGDCLIAPPYYWGVNHCTGSFPGTFSLKPETMIVVLTEIFGNLHQFGFDKVYCINQHGDAVHVKTIIDAIKAANKSFDMHIRLLMEPFDLPQQGLSGKEDYILLDEAEYSPELFAEDDINEKTLLDIHAGALETAAMLNFYPDAVCQDTAKQLKSYSLTESSLDVWLAGGEKVRSVVPLGYAGNPAGYEKKISTAKVIFEKLADYCAQKIIEDNLAK</sequence>
<evidence type="ECO:0000256" key="4">
    <source>
        <dbReference type="ARBA" id="ARBA00022833"/>
    </source>
</evidence>
<keyword evidence="3 6" id="KW-0378">Hydrolase</keyword>
<dbReference type="PANTHER" id="PTHR35005:SF1">
    <property type="entry name" value="2-AMINO-5-FORMYLAMINO-6-RIBOSYLAMINOPYRIMIDIN-4(3H)-ONE 5'-MONOPHOSPHATE DEFORMYLASE"/>
    <property type="match status" value="1"/>
</dbReference>
<comment type="caution">
    <text evidence="6">The sequence shown here is derived from an EMBL/GenBank/DDBJ whole genome shotgun (WGS) entry which is preliminary data.</text>
</comment>
<gene>
    <name evidence="6" type="primary">crnA_1</name>
    <name evidence="6" type="ORF">BEI61_02142</name>
</gene>
<dbReference type="Pfam" id="PF02633">
    <property type="entry name" value="Creatininase"/>
    <property type="match status" value="1"/>
</dbReference>
<evidence type="ECO:0000313" key="6">
    <source>
        <dbReference type="EMBL" id="ODM06253.1"/>
    </source>
</evidence>
<dbReference type="EMBL" id="MCGH01000002">
    <property type="protein sequence ID" value="ODM06253.1"/>
    <property type="molecule type" value="Genomic_DNA"/>
</dbReference>
<dbReference type="AlphaFoldDB" id="A0A1E3ABU6"/>
<dbReference type="GO" id="GO:0046872">
    <property type="term" value="F:metal ion binding"/>
    <property type="evidence" value="ECO:0007669"/>
    <property type="project" value="UniProtKB-KW"/>
</dbReference>
<comment type="cofactor">
    <cofactor evidence="1">
        <name>Zn(2+)</name>
        <dbReference type="ChEBI" id="CHEBI:29105"/>
    </cofactor>
</comment>
<dbReference type="RefSeq" id="WP_069152266.1">
    <property type="nucleotide sequence ID" value="NZ_MCGH01000002.1"/>
</dbReference>
<dbReference type="GO" id="GO:0016811">
    <property type="term" value="F:hydrolase activity, acting on carbon-nitrogen (but not peptide) bonds, in linear amides"/>
    <property type="evidence" value="ECO:0007669"/>
    <property type="project" value="TreeGrafter"/>
</dbReference>
<accession>A0A1E3ABU6</accession>
<protein>
    <submittedName>
        <fullName evidence="6">Creatinine amidohydrolase</fullName>
        <ecNumber evidence="6">3.5.2.10</ecNumber>
    </submittedName>
</protein>